<keyword evidence="1" id="KW-0472">Membrane</keyword>
<protein>
    <submittedName>
        <fullName evidence="2">Uncharacterized protein</fullName>
    </submittedName>
</protein>
<keyword evidence="3" id="KW-1185">Reference proteome</keyword>
<feature type="transmembrane region" description="Helical" evidence="1">
    <location>
        <begin position="127"/>
        <end position="150"/>
    </location>
</feature>
<feature type="transmembrane region" description="Helical" evidence="1">
    <location>
        <begin position="171"/>
        <end position="191"/>
    </location>
</feature>
<evidence type="ECO:0000256" key="1">
    <source>
        <dbReference type="SAM" id="Phobius"/>
    </source>
</evidence>
<dbReference type="Proteomes" id="UP001596025">
    <property type="component" value="Unassembled WGS sequence"/>
</dbReference>
<evidence type="ECO:0000313" key="2">
    <source>
        <dbReference type="EMBL" id="MFC4693210.1"/>
    </source>
</evidence>
<feature type="transmembrane region" description="Helical" evidence="1">
    <location>
        <begin position="21"/>
        <end position="47"/>
    </location>
</feature>
<sequence length="203" mass="19573">MATSVLDAPLPAPAPSAPRRWPAAVLALAAVCGLEAAALLAAGLTGLDGLFAAASRPPATVVVAVLGGLAGWIVLCAGSGLAALEGGRRLANGLACAEIVGVAALFAVSLVTPLVGDLPTTLPLPAVALLALAVPVGKLLLTSAPATLAWAAAVPPRTRPAAPARHPRLRVATVAVIGVALGAVALSTPVAGELPPASTVAGH</sequence>
<dbReference type="EMBL" id="JBHSGR010000006">
    <property type="protein sequence ID" value="MFC4693210.1"/>
    <property type="molecule type" value="Genomic_DNA"/>
</dbReference>
<organism evidence="2 3">
    <name type="scientific">Geodermatophilus arenarius</name>
    <dbReference type="NCBI Taxonomy" id="1137990"/>
    <lineage>
        <taxon>Bacteria</taxon>
        <taxon>Bacillati</taxon>
        <taxon>Actinomycetota</taxon>
        <taxon>Actinomycetes</taxon>
        <taxon>Geodermatophilales</taxon>
        <taxon>Geodermatophilaceae</taxon>
        <taxon>Geodermatophilus</taxon>
    </lineage>
</organism>
<keyword evidence="1" id="KW-1133">Transmembrane helix</keyword>
<evidence type="ECO:0000313" key="3">
    <source>
        <dbReference type="Proteomes" id="UP001596025"/>
    </source>
</evidence>
<feature type="transmembrane region" description="Helical" evidence="1">
    <location>
        <begin position="96"/>
        <end position="115"/>
    </location>
</feature>
<name>A0ABV9LJI4_9ACTN</name>
<accession>A0ABV9LJI4</accession>
<reference evidence="3" key="1">
    <citation type="journal article" date="2019" name="Int. J. Syst. Evol. Microbiol.">
        <title>The Global Catalogue of Microorganisms (GCM) 10K type strain sequencing project: providing services to taxonomists for standard genome sequencing and annotation.</title>
        <authorList>
            <consortium name="The Broad Institute Genomics Platform"/>
            <consortium name="The Broad Institute Genome Sequencing Center for Infectious Disease"/>
            <person name="Wu L."/>
            <person name="Ma J."/>
        </authorList>
    </citation>
    <scope>NUCLEOTIDE SEQUENCE [LARGE SCALE GENOMIC DNA]</scope>
    <source>
        <strain evidence="3">CCUG 62763</strain>
    </source>
</reference>
<gene>
    <name evidence="2" type="ORF">ACFO3M_07410</name>
</gene>
<comment type="caution">
    <text evidence="2">The sequence shown here is derived from an EMBL/GenBank/DDBJ whole genome shotgun (WGS) entry which is preliminary data.</text>
</comment>
<feature type="transmembrane region" description="Helical" evidence="1">
    <location>
        <begin position="59"/>
        <end position="84"/>
    </location>
</feature>
<dbReference type="RefSeq" id="WP_387987933.1">
    <property type="nucleotide sequence ID" value="NZ_JBHSGR010000006.1"/>
</dbReference>
<keyword evidence="1" id="KW-0812">Transmembrane</keyword>
<proteinExistence type="predicted"/>